<gene>
    <name evidence="1" type="ORF">HD556DRAFT_1437961</name>
</gene>
<dbReference type="OrthoDB" id="2609634at2759"/>
<protein>
    <submittedName>
        <fullName evidence="1">Uncharacterized protein</fullName>
    </submittedName>
</protein>
<dbReference type="Proteomes" id="UP000719766">
    <property type="component" value="Unassembled WGS sequence"/>
</dbReference>
<keyword evidence="2" id="KW-1185">Reference proteome</keyword>
<dbReference type="EMBL" id="JABBWE010000005">
    <property type="protein sequence ID" value="KAG1802902.1"/>
    <property type="molecule type" value="Genomic_DNA"/>
</dbReference>
<reference evidence="1" key="1">
    <citation type="journal article" date="2020" name="New Phytol.">
        <title>Comparative genomics reveals dynamic genome evolution in host specialist ectomycorrhizal fungi.</title>
        <authorList>
            <person name="Lofgren L.A."/>
            <person name="Nguyen N.H."/>
            <person name="Vilgalys R."/>
            <person name="Ruytinx J."/>
            <person name="Liao H.L."/>
            <person name="Branco S."/>
            <person name="Kuo A."/>
            <person name="LaButti K."/>
            <person name="Lipzen A."/>
            <person name="Andreopoulos W."/>
            <person name="Pangilinan J."/>
            <person name="Riley R."/>
            <person name="Hundley H."/>
            <person name="Na H."/>
            <person name="Barry K."/>
            <person name="Grigoriev I.V."/>
            <person name="Stajich J.E."/>
            <person name="Kennedy P.G."/>
        </authorList>
    </citation>
    <scope>NUCLEOTIDE SEQUENCE</scope>
    <source>
        <strain evidence="1">S12</strain>
    </source>
</reference>
<evidence type="ECO:0000313" key="1">
    <source>
        <dbReference type="EMBL" id="KAG1802902.1"/>
    </source>
</evidence>
<sequence length="268" mass="29502">MPCTSPRNKATAGRSIRFNPYTRPYTSSNDSIAPIIAPLTRTLALYFDEEVAQVALDNTLEWMGSAMFVNESHTLEGTRGSLQDVPMPNIDLTENENRPTFLAANFIASDVSHVSHHMGRLSPDKRKLVRSLEKVVNKCIDRKCEGDHPTTDLLRERIYAALEGAVLGIEVDEIMRRHASKAENSAKDDDRHKLATDTDNNSLIPPTAQCIINGMRRGLFSLGTVLTAQSEPCGLFSFRTVPEPLQVIHRSGALLCSPAGMPGEYPTA</sequence>
<evidence type="ECO:0000313" key="2">
    <source>
        <dbReference type="Proteomes" id="UP000719766"/>
    </source>
</evidence>
<organism evidence="1 2">
    <name type="scientific">Suillus plorans</name>
    <dbReference type="NCBI Taxonomy" id="116603"/>
    <lineage>
        <taxon>Eukaryota</taxon>
        <taxon>Fungi</taxon>
        <taxon>Dikarya</taxon>
        <taxon>Basidiomycota</taxon>
        <taxon>Agaricomycotina</taxon>
        <taxon>Agaricomycetes</taxon>
        <taxon>Agaricomycetidae</taxon>
        <taxon>Boletales</taxon>
        <taxon>Suillineae</taxon>
        <taxon>Suillaceae</taxon>
        <taxon>Suillus</taxon>
    </lineage>
</organism>
<accession>A0A9P7DTT2</accession>
<comment type="caution">
    <text evidence="1">The sequence shown here is derived from an EMBL/GenBank/DDBJ whole genome shotgun (WGS) entry which is preliminary data.</text>
</comment>
<name>A0A9P7DTT2_9AGAM</name>
<dbReference type="RefSeq" id="XP_041165799.1">
    <property type="nucleotide sequence ID" value="XM_041305771.1"/>
</dbReference>
<dbReference type="GeneID" id="64599535"/>
<proteinExistence type="predicted"/>
<dbReference type="AlphaFoldDB" id="A0A9P7DTT2"/>